<dbReference type="InterPro" id="IPR039859">
    <property type="entry name" value="PFA4/ZDH16/20/ERF2-like"/>
</dbReference>
<keyword evidence="2 7" id="KW-0808">Transferase</keyword>
<dbReference type="PANTHER" id="PTHR22883">
    <property type="entry name" value="ZINC FINGER DHHC DOMAIN CONTAINING PROTEIN"/>
    <property type="match status" value="1"/>
</dbReference>
<dbReference type="Proteomes" id="UP000335636">
    <property type="component" value="Unassembled WGS sequence"/>
</dbReference>
<dbReference type="Pfam" id="PF01529">
    <property type="entry name" value="DHHC"/>
    <property type="match status" value="1"/>
</dbReference>
<evidence type="ECO:0000256" key="1">
    <source>
        <dbReference type="ARBA" id="ARBA00004141"/>
    </source>
</evidence>
<dbReference type="PROSITE" id="PS50216">
    <property type="entry name" value="DHHC"/>
    <property type="match status" value="1"/>
</dbReference>
<dbReference type="EMBL" id="CABDUW010000115">
    <property type="protein sequence ID" value="VTJ59059.1"/>
    <property type="molecule type" value="Genomic_DNA"/>
</dbReference>
<evidence type="ECO:0000313" key="10">
    <source>
        <dbReference type="EMBL" id="KAF7476006.1"/>
    </source>
</evidence>
<evidence type="ECO:0000256" key="4">
    <source>
        <dbReference type="ARBA" id="ARBA00022989"/>
    </source>
</evidence>
<keyword evidence="5 7" id="KW-0472">Membrane</keyword>
<evidence type="ECO:0000256" key="6">
    <source>
        <dbReference type="ARBA" id="ARBA00023315"/>
    </source>
</evidence>
<dbReference type="GO" id="GO:0019706">
    <property type="term" value="F:protein-cysteine S-palmitoyltransferase activity"/>
    <property type="evidence" value="ECO:0007669"/>
    <property type="project" value="UniProtKB-EC"/>
</dbReference>
<sequence length="155" mass="17255">MWQGCVQDIPNAVVPKVLLPLLAKDFPLSMVQHLCGGEYSSFLSTHQPIPGNRAKTRNLTSYVGQGWEFDHHCKWVNNCIGQRNFRIFLLLLVSLCLYLGALLLTCIIFLQRMRHMSFSLDKSTAVHTAPRAHSGKNTNCGEGRTAQGLDSQEAG</sequence>
<name>A0A5E4AQX2_MARMO</name>
<evidence type="ECO:0000313" key="11">
    <source>
        <dbReference type="EMBL" id="VTJ59059.1"/>
    </source>
</evidence>
<comment type="subcellular location">
    <subcellularLocation>
        <location evidence="1">Membrane</location>
        <topology evidence="1">Multi-pass membrane protein</topology>
    </subcellularLocation>
</comment>
<gene>
    <name evidence="10" type="ORF">GHT09_012980</name>
    <name evidence="11" type="ORF">MONAX_5E038505</name>
</gene>
<keyword evidence="4 7" id="KW-1133">Transmembrane helix</keyword>
<evidence type="ECO:0000256" key="2">
    <source>
        <dbReference type="ARBA" id="ARBA00022679"/>
    </source>
</evidence>
<protein>
    <recommendedName>
        <fullName evidence="7">Palmitoyltransferase</fullName>
        <ecNumber evidence="7">2.3.1.225</ecNumber>
    </recommendedName>
</protein>
<accession>A0A5E4AQX2</accession>
<keyword evidence="3 7" id="KW-0812">Transmembrane</keyword>
<evidence type="ECO:0000259" key="9">
    <source>
        <dbReference type="Pfam" id="PF01529"/>
    </source>
</evidence>
<comment type="domain">
    <text evidence="7">The DHHC domain is required for palmitoyltransferase activity.</text>
</comment>
<dbReference type="InterPro" id="IPR001594">
    <property type="entry name" value="Palmitoyltrfase_DHHC"/>
</dbReference>
<proteinExistence type="inferred from homology"/>
<evidence type="ECO:0000256" key="3">
    <source>
        <dbReference type="ARBA" id="ARBA00022692"/>
    </source>
</evidence>
<dbReference type="EMBL" id="WJEC01002732">
    <property type="protein sequence ID" value="KAF7476006.1"/>
    <property type="molecule type" value="Genomic_DNA"/>
</dbReference>
<dbReference type="AlphaFoldDB" id="A0A5E4AQX2"/>
<evidence type="ECO:0000313" key="12">
    <source>
        <dbReference type="Proteomes" id="UP000335636"/>
    </source>
</evidence>
<keyword evidence="12" id="KW-1185">Reference proteome</keyword>
<feature type="transmembrane region" description="Helical" evidence="7">
    <location>
        <begin position="87"/>
        <end position="110"/>
    </location>
</feature>
<dbReference type="Proteomes" id="UP000662637">
    <property type="component" value="Unassembled WGS sequence"/>
</dbReference>
<reference evidence="10" key="2">
    <citation type="submission" date="2020-08" db="EMBL/GenBank/DDBJ databases">
        <authorList>
            <person name="Shumante A."/>
            <person name="Zimin A.V."/>
            <person name="Puiu D."/>
            <person name="Salzberg S.L."/>
        </authorList>
    </citation>
    <scope>NUCLEOTIDE SEQUENCE</scope>
    <source>
        <strain evidence="10">WC2-LM</strain>
        <tissue evidence="10">Liver</tissue>
    </source>
</reference>
<evidence type="ECO:0000256" key="5">
    <source>
        <dbReference type="ARBA" id="ARBA00023136"/>
    </source>
</evidence>
<comment type="catalytic activity">
    <reaction evidence="7">
        <text>L-cysteinyl-[protein] + hexadecanoyl-CoA = S-hexadecanoyl-L-cysteinyl-[protein] + CoA</text>
        <dbReference type="Rhea" id="RHEA:36683"/>
        <dbReference type="Rhea" id="RHEA-COMP:10131"/>
        <dbReference type="Rhea" id="RHEA-COMP:11032"/>
        <dbReference type="ChEBI" id="CHEBI:29950"/>
        <dbReference type="ChEBI" id="CHEBI:57287"/>
        <dbReference type="ChEBI" id="CHEBI:57379"/>
        <dbReference type="ChEBI" id="CHEBI:74151"/>
        <dbReference type="EC" id="2.3.1.225"/>
    </reaction>
</comment>
<dbReference type="EC" id="2.3.1.225" evidence="7"/>
<organism evidence="11 12">
    <name type="scientific">Marmota monax</name>
    <name type="common">Woodchuck</name>
    <dbReference type="NCBI Taxonomy" id="9995"/>
    <lineage>
        <taxon>Eukaryota</taxon>
        <taxon>Metazoa</taxon>
        <taxon>Chordata</taxon>
        <taxon>Craniata</taxon>
        <taxon>Vertebrata</taxon>
        <taxon>Euteleostomi</taxon>
        <taxon>Mammalia</taxon>
        <taxon>Eutheria</taxon>
        <taxon>Euarchontoglires</taxon>
        <taxon>Glires</taxon>
        <taxon>Rodentia</taxon>
        <taxon>Sciuromorpha</taxon>
        <taxon>Sciuridae</taxon>
        <taxon>Xerinae</taxon>
        <taxon>Marmotini</taxon>
        <taxon>Marmota</taxon>
    </lineage>
</organism>
<feature type="domain" description="Palmitoyltransferase DHHC" evidence="9">
    <location>
        <begin position="68"/>
        <end position="117"/>
    </location>
</feature>
<dbReference type="GO" id="GO:0005794">
    <property type="term" value="C:Golgi apparatus"/>
    <property type="evidence" value="ECO:0007669"/>
    <property type="project" value="TreeGrafter"/>
</dbReference>
<comment type="similarity">
    <text evidence="7">Belongs to the DHHC palmitoyltransferase family.</text>
</comment>
<evidence type="ECO:0000256" key="8">
    <source>
        <dbReference type="SAM" id="MobiDB-lite"/>
    </source>
</evidence>
<dbReference type="GO" id="GO:0016020">
    <property type="term" value="C:membrane"/>
    <property type="evidence" value="ECO:0007669"/>
    <property type="project" value="UniProtKB-SubCell"/>
</dbReference>
<dbReference type="GO" id="GO:0006612">
    <property type="term" value="P:protein targeting to membrane"/>
    <property type="evidence" value="ECO:0007669"/>
    <property type="project" value="TreeGrafter"/>
</dbReference>
<dbReference type="GO" id="GO:0005783">
    <property type="term" value="C:endoplasmic reticulum"/>
    <property type="evidence" value="ECO:0007669"/>
    <property type="project" value="TreeGrafter"/>
</dbReference>
<comment type="caution">
    <text evidence="7">Lacks conserved residue(s) required for the propagation of feature annotation.</text>
</comment>
<reference evidence="11 12" key="1">
    <citation type="submission" date="2019-04" db="EMBL/GenBank/DDBJ databases">
        <authorList>
            <person name="Alioto T."/>
            <person name="Alioto T."/>
        </authorList>
    </citation>
    <scope>NUCLEOTIDE SEQUENCE [LARGE SCALE GENOMIC DNA]</scope>
</reference>
<evidence type="ECO:0000256" key="7">
    <source>
        <dbReference type="RuleBase" id="RU079119"/>
    </source>
</evidence>
<feature type="region of interest" description="Disordered" evidence="8">
    <location>
        <begin position="129"/>
        <end position="155"/>
    </location>
</feature>
<dbReference type="PANTHER" id="PTHR22883:SF326">
    <property type="entry name" value="PALMITOYLTRANSFERASE ZDHHC19"/>
    <property type="match status" value="1"/>
</dbReference>
<keyword evidence="6 7" id="KW-0012">Acyltransferase</keyword>